<evidence type="ECO:0000256" key="2">
    <source>
        <dbReference type="PROSITE-ProRule" id="PRU00335"/>
    </source>
</evidence>
<dbReference type="InterPro" id="IPR001647">
    <property type="entry name" value="HTH_TetR"/>
</dbReference>
<evidence type="ECO:0000259" key="3">
    <source>
        <dbReference type="PROSITE" id="PS50977"/>
    </source>
</evidence>
<dbReference type="InterPro" id="IPR039532">
    <property type="entry name" value="TetR_C_Firmicutes"/>
</dbReference>
<organism evidence="4 5">
    <name type="scientific">Ruminococcus flavefaciens</name>
    <dbReference type="NCBI Taxonomy" id="1265"/>
    <lineage>
        <taxon>Bacteria</taxon>
        <taxon>Bacillati</taxon>
        <taxon>Bacillota</taxon>
        <taxon>Clostridia</taxon>
        <taxon>Eubacteriales</taxon>
        <taxon>Oscillospiraceae</taxon>
        <taxon>Ruminococcus</taxon>
    </lineage>
</organism>
<protein>
    <submittedName>
        <fullName evidence="4">Transcriptional regulator, TetR family</fullName>
    </submittedName>
</protein>
<feature type="DNA-binding region" description="H-T-H motif" evidence="2">
    <location>
        <begin position="27"/>
        <end position="46"/>
    </location>
</feature>
<dbReference type="GO" id="GO:0003677">
    <property type="term" value="F:DNA binding"/>
    <property type="evidence" value="ECO:0007669"/>
    <property type="project" value="UniProtKB-UniRule"/>
</dbReference>
<evidence type="ECO:0000313" key="4">
    <source>
        <dbReference type="EMBL" id="SEH71895.1"/>
    </source>
</evidence>
<dbReference type="EMBL" id="FNWV01000008">
    <property type="protein sequence ID" value="SEH71895.1"/>
    <property type="molecule type" value="Genomic_DNA"/>
</dbReference>
<dbReference type="Pfam" id="PF14278">
    <property type="entry name" value="TetR_C_8"/>
    <property type="match status" value="1"/>
</dbReference>
<proteinExistence type="predicted"/>
<dbReference type="Proteomes" id="UP000183190">
    <property type="component" value="Unassembled WGS sequence"/>
</dbReference>
<name>A0A1H6KJ35_RUMFL</name>
<evidence type="ECO:0000313" key="5">
    <source>
        <dbReference type="Proteomes" id="UP000183190"/>
    </source>
</evidence>
<keyword evidence="1 2" id="KW-0238">DNA-binding</keyword>
<gene>
    <name evidence="4" type="ORF">SAMN02910265_02292</name>
</gene>
<dbReference type="PANTHER" id="PTHR43479">
    <property type="entry name" value="ACREF/ENVCD OPERON REPRESSOR-RELATED"/>
    <property type="match status" value="1"/>
</dbReference>
<dbReference type="Pfam" id="PF00440">
    <property type="entry name" value="TetR_N"/>
    <property type="match status" value="1"/>
</dbReference>
<dbReference type="PANTHER" id="PTHR43479:SF11">
    <property type="entry name" value="ACREF_ENVCD OPERON REPRESSOR-RELATED"/>
    <property type="match status" value="1"/>
</dbReference>
<dbReference type="PROSITE" id="PS50977">
    <property type="entry name" value="HTH_TETR_2"/>
    <property type="match status" value="1"/>
</dbReference>
<reference evidence="4 5" key="1">
    <citation type="submission" date="2016-10" db="EMBL/GenBank/DDBJ databases">
        <authorList>
            <person name="de Groot N.N."/>
        </authorList>
    </citation>
    <scope>NUCLEOTIDE SEQUENCE [LARGE SCALE GENOMIC DNA]</scope>
    <source>
        <strain evidence="4 5">YAD2003</strain>
    </source>
</reference>
<evidence type="ECO:0000256" key="1">
    <source>
        <dbReference type="ARBA" id="ARBA00023125"/>
    </source>
</evidence>
<feature type="domain" description="HTH tetR-type" evidence="3">
    <location>
        <begin position="4"/>
        <end position="64"/>
    </location>
</feature>
<sequence>MKRKTTKELLVESFLELVQTKRIDKITITEITNNCGMSQPTFYNHFKDKYDMIVWIYTNHVREIMCRIDNKTFLWKDCLLGTALYYSENSEFIKNALKHTSGQDSFVENVRRINTAALKAEVQKHLMTEYIPDETMGMIKFYAYGLVQFMLEWLLGDMNFSPEQVAEIWDKSLPEPLKQYLYPTENN</sequence>
<dbReference type="InterPro" id="IPR050624">
    <property type="entry name" value="HTH-type_Tx_Regulator"/>
</dbReference>
<accession>A0A1H6KJ35</accession>
<dbReference type="OrthoDB" id="9810250at2"/>
<dbReference type="Gene3D" id="1.10.357.10">
    <property type="entry name" value="Tetracycline Repressor, domain 2"/>
    <property type="match status" value="1"/>
</dbReference>
<dbReference type="RefSeq" id="WP_074717469.1">
    <property type="nucleotide sequence ID" value="NZ_FNWV01000008.1"/>
</dbReference>
<dbReference type="SUPFAM" id="SSF46689">
    <property type="entry name" value="Homeodomain-like"/>
    <property type="match status" value="1"/>
</dbReference>
<dbReference type="InterPro" id="IPR009057">
    <property type="entry name" value="Homeodomain-like_sf"/>
</dbReference>
<dbReference type="AlphaFoldDB" id="A0A1H6KJ35"/>